<protein>
    <submittedName>
        <fullName evidence="1">AAEL017429-PA</fullName>
    </submittedName>
</protein>
<sequence>MFFFFLSEGQLLRPFTSVLRLLMHVVFGNTYFNYKSSFSYYTQHMFFIFLLLRLL</sequence>
<reference evidence="1" key="2">
    <citation type="journal article" date="2007" name="Science">
        <title>Genome sequence of Aedes aegypti, a major arbovirus vector.</title>
        <authorList>
            <person name="Nene V."/>
            <person name="Wortman J.R."/>
            <person name="Lawson D."/>
            <person name="Haas B."/>
            <person name="Kodira C."/>
            <person name="Tu Z.J."/>
            <person name="Loftus B."/>
            <person name="Xi Z."/>
            <person name="Megy K."/>
            <person name="Grabherr M."/>
            <person name="Ren Q."/>
            <person name="Zdobnov E.M."/>
            <person name="Lobo N.F."/>
            <person name="Campbell K.S."/>
            <person name="Brown S.E."/>
            <person name="Bonaldo M.F."/>
            <person name="Zhu J."/>
            <person name="Sinkins S.P."/>
            <person name="Hogenkamp D.G."/>
            <person name="Amedeo P."/>
            <person name="Arensburger P."/>
            <person name="Atkinson P.W."/>
            <person name="Bidwell S."/>
            <person name="Biedler J."/>
            <person name="Birney E."/>
            <person name="Bruggner R.V."/>
            <person name="Costas J."/>
            <person name="Coy M.R."/>
            <person name="Crabtree J."/>
            <person name="Crawford M."/>
            <person name="Debruyn B."/>
            <person name="Decaprio D."/>
            <person name="Eiglmeier K."/>
            <person name="Eisenstadt E."/>
            <person name="El-Dorry H."/>
            <person name="Gelbart W.M."/>
            <person name="Gomes S.L."/>
            <person name="Hammond M."/>
            <person name="Hannick L.I."/>
            <person name="Hogan J.R."/>
            <person name="Holmes M.H."/>
            <person name="Jaffe D."/>
            <person name="Johnston J.S."/>
            <person name="Kennedy R.C."/>
            <person name="Koo H."/>
            <person name="Kravitz S."/>
            <person name="Kriventseva E.V."/>
            <person name="Kulp D."/>
            <person name="Labutti K."/>
            <person name="Lee E."/>
            <person name="Li S."/>
            <person name="Lovin D.D."/>
            <person name="Mao C."/>
            <person name="Mauceli E."/>
            <person name="Menck C.F."/>
            <person name="Miller J.R."/>
            <person name="Montgomery P."/>
            <person name="Mori A."/>
            <person name="Nascimento A.L."/>
            <person name="Naveira H.F."/>
            <person name="Nusbaum C."/>
            <person name="O'leary S."/>
            <person name="Orvis J."/>
            <person name="Pertea M."/>
            <person name="Quesneville H."/>
            <person name="Reidenbach K.R."/>
            <person name="Rogers Y.H."/>
            <person name="Roth C.W."/>
            <person name="Schneider J.R."/>
            <person name="Schatz M."/>
            <person name="Shumway M."/>
            <person name="Stanke M."/>
            <person name="Stinson E.O."/>
            <person name="Tubio J.M."/>
            <person name="Vanzee J.P."/>
            <person name="Verjovski-Almeida S."/>
            <person name="Werner D."/>
            <person name="White O."/>
            <person name="Wyder S."/>
            <person name="Zeng Q."/>
            <person name="Zhao Q."/>
            <person name="Zhao Y."/>
            <person name="Hill C.A."/>
            <person name="Raikhel A.S."/>
            <person name="Soares M.B."/>
            <person name="Knudson D.L."/>
            <person name="Lee N.H."/>
            <person name="Galagan J."/>
            <person name="Salzberg S.L."/>
            <person name="Paulsen I.T."/>
            <person name="Dimopoulos G."/>
            <person name="Collins F.H."/>
            <person name="Birren B."/>
            <person name="Fraser-Liggett C.M."/>
            <person name="Severson D.W."/>
        </authorList>
    </citation>
    <scope>NUCLEOTIDE SEQUENCE [LARGE SCALE GENOMIC DNA]</scope>
    <source>
        <strain evidence="1">Liverpool</strain>
    </source>
</reference>
<dbReference type="EMBL" id="CH477256">
    <property type="protein sequence ID" value="EJY57441.1"/>
    <property type="molecule type" value="Genomic_DNA"/>
</dbReference>
<dbReference type="Proteomes" id="UP000682892">
    <property type="component" value="Chromosome 1"/>
</dbReference>
<gene>
    <name evidence="1" type="ORF">AaeL_AAEL017429</name>
</gene>
<dbReference type="PaxDb" id="7159-AAEL017429-PA"/>
<accession>J9E9B1</accession>
<reference evidence="1" key="3">
    <citation type="submission" date="2012-09" db="EMBL/GenBank/DDBJ databases">
        <authorList>
            <consortium name="VectorBase"/>
        </authorList>
    </citation>
    <scope>NUCLEOTIDE SEQUENCE</scope>
    <source>
        <strain evidence="1">Liverpool</strain>
    </source>
</reference>
<reference evidence="1" key="1">
    <citation type="submission" date="2005-10" db="EMBL/GenBank/DDBJ databases">
        <authorList>
            <person name="Loftus B.J."/>
            <person name="Nene V.M."/>
            <person name="Hannick L.I."/>
            <person name="Bidwell S."/>
            <person name="Haas B."/>
            <person name="Amedeo P."/>
            <person name="Orvis J."/>
            <person name="Wortman J.R."/>
            <person name="White O.R."/>
            <person name="Salzberg S."/>
            <person name="Shumway M."/>
            <person name="Koo H."/>
            <person name="Zhao Y."/>
            <person name="Holmes M."/>
            <person name="Miller J."/>
            <person name="Schatz M."/>
            <person name="Pop M."/>
            <person name="Pai G."/>
            <person name="Utterback T."/>
            <person name="Rogers Y.-H."/>
            <person name="Kravitz S."/>
            <person name="Fraser C.M."/>
        </authorList>
    </citation>
    <scope>NUCLEOTIDE SEQUENCE</scope>
    <source>
        <strain evidence="1">Liverpool</strain>
    </source>
</reference>
<evidence type="ECO:0000313" key="2">
    <source>
        <dbReference type="Proteomes" id="UP000682892"/>
    </source>
</evidence>
<dbReference type="AlphaFoldDB" id="J9E9B1"/>
<proteinExistence type="predicted"/>
<dbReference type="HOGENOM" id="CLU_3034168_0_0_1"/>
<evidence type="ECO:0000313" key="1">
    <source>
        <dbReference type="EMBL" id="EJY57441.1"/>
    </source>
</evidence>
<name>J9E9B1_AEDAE</name>
<organism evidence="1 2">
    <name type="scientific">Aedes aegypti</name>
    <name type="common">Yellowfever mosquito</name>
    <name type="synonym">Culex aegypti</name>
    <dbReference type="NCBI Taxonomy" id="7159"/>
    <lineage>
        <taxon>Eukaryota</taxon>
        <taxon>Metazoa</taxon>
        <taxon>Ecdysozoa</taxon>
        <taxon>Arthropoda</taxon>
        <taxon>Hexapoda</taxon>
        <taxon>Insecta</taxon>
        <taxon>Pterygota</taxon>
        <taxon>Neoptera</taxon>
        <taxon>Endopterygota</taxon>
        <taxon>Diptera</taxon>
        <taxon>Nematocera</taxon>
        <taxon>Culicoidea</taxon>
        <taxon>Culicidae</taxon>
        <taxon>Culicinae</taxon>
        <taxon>Aedini</taxon>
        <taxon>Aedes</taxon>
        <taxon>Stegomyia</taxon>
    </lineage>
</organism>